<dbReference type="EMBL" id="AP018448">
    <property type="protein sequence ID" value="BBC35233.1"/>
    <property type="molecule type" value="Genomic_DNA"/>
</dbReference>
<organism evidence="1 2">
    <name type="scientific">Streptomyces graminofaciens</name>
    <dbReference type="NCBI Taxonomy" id="68212"/>
    <lineage>
        <taxon>Bacteria</taxon>
        <taxon>Bacillati</taxon>
        <taxon>Actinomycetota</taxon>
        <taxon>Actinomycetes</taxon>
        <taxon>Kitasatosporales</taxon>
        <taxon>Streptomycetaceae</taxon>
        <taxon>Streptomyces</taxon>
    </lineage>
</organism>
<evidence type="ECO:0000313" key="1">
    <source>
        <dbReference type="EMBL" id="BBC35233.1"/>
    </source>
</evidence>
<dbReference type="Proteomes" id="UP001321542">
    <property type="component" value="Chromosome"/>
</dbReference>
<protein>
    <submittedName>
        <fullName evidence="1">Uncharacterized protein</fullName>
    </submittedName>
</protein>
<keyword evidence="2" id="KW-1185">Reference proteome</keyword>
<reference evidence="1 2" key="1">
    <citation type="journal article" date="2010" name="ChemBioChem">
        <title>Cloning and characterization of the biosynthetic gene cluster of 16-membered macrolide antibiotic FD-891: involvement of a dual functional cytochrome P450 monooxygenase catalyzing epoxidation and hydroxylation.</title>
        <authorList>
            <person name="Kudo F."/>
            <person name="Motegi A."/>
            <person name="Mizoue K."/>
            <person name="Eguchi T."/>
        </authorList>
    </citation>
    <scope>NUCLEOTIDE SEQUENCE [LARGE SCALE GENOMIC DNA]</scope>
    <source>
        <strain evidence="1 2">A-8890</strain>
    </source>
</reference>
<evidence type="ECO:0000313" key="2">
    <source>
        <dbReference type="Proteomes" id="UP001321542"/>
    </source>
</evidence>
<accession>A0ABM7FG49</accession>
<gene>
    <name evidence="1" type="ORF">SGFS_065270</name>
</gene>
<proteinExistence type="predicted"/>
<name>A0ABM7FG49_9ACTN</name>
<sequence length="108" mass="11904">MGLYHSVSLSYGFEIPPRTDIDDIDRALQGQPNSPDSVGYIVVGDRDQLLLVTRSTLVAENEVVRIAPDTLAEPTDLTAWDTALHDAAVRLGLTDHPAPAWLLIHNYR</sequence>
<dbReference type="RefSeq" id="WP_286255424.1">
    <property type="nucleotide sequence ID" value="NZ_AP018448.1"/>
</dbReference>
<reference evidence="1 2" key="2">
    <citation type="journal article" date="2023" name="ChemBioChem">
        <title>Acyltransferase Domain Exchange between Two Independent Type I Polyketide Synthases in the Same Producer Strain of Macrolide Antibiotics.</title>
        <authorList>
            <person name="Kudo F."/>
            <person name="Kishikawa K."/>
            <person name="Tsuboi K."/>
            <person name="Kido T."/>
            <person name="Usui T."/>
            <person name="Hashimoto J."/>
            <person name="Shin-Ya K."/>
            <person name="Miyanaga A."/>
            <person name="Eguchi T."/>
        </authorList>
    </citation>
    <scope>NUCLEOTIDE SEQUENCE [LARGE SCALE GENOMIC DNA]</scope>
    <source>
        <strain evidence="1 2">A-8890</strain>
    </source>
</reference>